<evidence type="ECO:0000256" key="2">
    <source>
        <dbReference type="ARBA" id="ARBA00023163"/>
    </source>
</evidence>
<dbReference type="GO" id="GO:0006351">
    <property type="term" value="P:DNA-templated transcription"/>
    <property type="evidence" value="ECO:0007669"/>
    <property type="project" value="InterPro"/>
</dbReference>
<dbReference type="GO" id="GO:0008270">
    <property type="term" value="F:zinc ion binding"/>
    <property type="evidence" value="ECO:0007669"/>
    <property type="project" value="InterPro"/>
</dbReference>
<evidence type="ECO:0000259" key="4">
    <source>
        <dbReference type="Pfam" id="PF04082"/>
    </source>
</evidence>
<proteinExistence type="predicted"/>
<dbReference type="EMBL" id="JAGMWT010000002">
    <property type="protein sequence ID" value="KAH7135489.1"/>
    <property type="molecule type" value="Genomic_DNA"/>
</dbReference>
<dbReference type="PANTHER" id="PTHR47840:SF1">
    <property type="entry name" value="ZN(II)2CYS6 TRANSCRIPTION FACTOR (EUROFUNG)"/>
    <property type="match status" value="1"/>
</dbReference>
<dbReference type="InterPro" id="IPR007219">
    <property type="entry name" value="XnlR_reg_dom"/>
</dbReference>
<keyword evidence="6" id="KW-1185">Reference proteome</keyword>
<keyword evidence="2" id="KW-0804">Transcription</keyword>
<name>A0A9P9EA61_9PLEO</name>
<dbReference type="PANTHER" id="PTHR47840">
    <property type="entry name" value="ZN(II)2CYS6 TRANSCRIPTION FACTOR (EUROFUNG)-RELATED"/>
    <property type="match status" value="1"/>
</dbReference>
<keyword evidence="3" id="KW-0539">Nucleus</keyword>
<dbReference type="Proteomes" id="UP000700596">
    <property type="component" value="Unassembled WGS sequence"/>
</dbReference>
<dbReference type="Pfam" id="PF04082">
    <property type="entry name" value="Fungal_trans"/>
    <property type="match status" value="1"/>
</dbReference>
<organism evidence="5 6">
    <name type="scientific">Dendryphion nanum</name>
    <dbReference type="NCBI Taxonomy" id="256645"/>
    <lineage>
        <taxon>Eukaryota</taxon>
        <taxon>Fungi</taxon>
        <taxon>Dikarya</taxon>
        <taxon>Ascomycota</taxon>
        <taxon>Pezizomycotina</taxon>
        <taxon>Dothideomycetes</taxon>
        <taxon>Pleosporomycetidae</taxon>
        <taxon>Pleosporales</taxon>
        <taxon>Torulaceae</taxon>
        <taxon>Dendryphion</taxon>
    </lineage>
</organism>
<dbReference type="CDD" id="cd12148">
    <property type="entry name" value="fungal_TF_MHR"/>
    <property type="match status" value="1"/>
</dbReference>
<accession>A0A9P9EA61</accession>
<reference evidence="5" key="1">
    <citation type="journal article" date="2021" name="Nat. Commun.">
        <title>Genetic determinants of endophytism in the Arabidopsis root mycobiome.</title>
        <authorList>
            <person name="Mesny F."/>
            <person name="Miyauchi S."/>
            <person name="Thiergart T."/>
            <person name="Pickel B."/>
            <person name="Atanasova L."/>
            <person name="Karlsson M."/>
            <person name="Huettel B."/>
            <person name="Barry K.W."/>
            <person name="Haridas S."/>
            <person name="Chen C."/>
            <person name="Bauer D."/>
            <person name="Andreopoulos W."/>
            <person name="Pangilinan J."/>
            <person name="LaButti K."/>
            <person name="Riley R."/>
            <person name="Lipzen A."/>
            <person name="Clum A."/>
            <person name="Drula E."/>
            <person name="Henrissat B."/>
            <person name="Kohler A."/>
            <person name="Grigoriev I.V."/>
            <person name="Martin F.M."/>
            <person name="Hacquard S."/>
        </authorList>
    </citation>
    <scope>NUCLEOTIDE SEQUENCE</scope>
    <source>
        <strain evidence="5">MPI-CAGE-CH-0243</strain>
    </source>
</reference>
<feature type="domain" description="Xylanolytic transcriptional activator regulatory" evidence="4">
    <location>
        <begin position="230"/>
        <end position="323"/>
    </location>
</feature>
<dbReference type="GO" id="GO:0003677">
    <property type="term" value="F:DNA binding"/>
    <property type="evidence" value="ECO:0007669"/>
    <property type="project" value="InterPro"/>
</dbReference>
<evidence type="ECO:0000313" key="6">
    <source>
        <dbReference type="Proteomes" id="UP000700596"/>
    </source>
</evidence>
<dbReference type="OrthoDB" id="5392779at2759"/>
<gene>
    <name evidence="5" type="ORF">B0J11DRAFT_427039</name>
</gene>
<evidence type="ECO:0000256" key="3">
    <source>
        <dbReference type="ARBA" id="ARBA00023242"/>
    </source>
</evidence>
<evidence type="ECO:0000256" key="1">
    <source>
        <dbReference type="ARBA" id="ARBA00023015"/>
    </source>
</evidence>
<sequence>MPVFPTKDEPAKKRPSKSFRACWECKRPRLQNQGLSEVGFREGRAPSPVNTEESPCALHIGDRLNKLEQLFEKFVCRKFSNAELSPPLSRTETLVDSEEHAKPAFGLPKIDNESQNISLIGEGINIRRSLLALLPTQHDADIIFESTNAWMILQNGYKPTRDLYVNQDPQSYALDMSAIAKSHSTIIARTLLHIAICISALPPEFNTSCLQNIWSLEATMQNYVNTVTSLVTSHDSQISTLPGLETLVLLSYYHINTPNLRQAWLVNRRAMNLAYLMGFHRMVLQPKLSTPIEAVETAKFLWRSIIDSDRYLCLHLRLPFIADEYPNPDDKDQPAWHRRELGLLAREIGELDRHITPQSYVQALAIDEKLDNLVKHFPKEFWEVPNVPSTARSPESSMVLERLVVQIWHFEMKIFVHLPFLLRHPQESRFEFSKITALQASRNIIMRWFALRNSNITQACCRLAELGTFIATMTIGLDIIIEMGTKDQSEVKRTRANDFGMLCRVIAEMEKLAKASPREKIAARSALIIKKILTSLDPSRRSAQKARVTLPYFGTIELEYHKPPTKPKFDPDSETLKRMHINNLDPHVPVFSFVQNDLWPNDEDECLNFDITLYDGLEDQDTEGNWIF</sequence>
<protein>
    <recommendedName>
        <fullName evidence="4">Xylanolytic transcriptional activator regulatory domain-containing protein</fullName>
    </recommendedName>
</protein>
<dbReference type="AlphaFoldDB" id="A0A9P9EA61"/>
<evidence type="ECO:0000313" key="5">
    <source>
        <dbReference type="EMBL" id="KAH7135489.1"/>
    </source>
</evidence>
<comment type="caution">
    <text evidence="5">The sequence shown here is derived from an EMBL/GenBank/DDBJ whole genome shotgun (WGS) entry which is preliminary data.</text>
</comment>
<keyword evidence="1" id="KW-0805">Transcription regulation</keyword>